<evidence type="ECO:0000313" key="3">
    <source>
        <dbReference type="Proteomes" id="UP000600918"/>
    </source>
</evidence>
<feature type="region of interest" description="Disordered" evidence="1">
    <location>
        <begin position="88"/>
        <end position="133"/>
    </location>
</feature>
<dbReference type="Proteomes" id="UP000600918">
    <property type="component" value="Unassembled WGS sequence"/>
</dbReference>
<gene>
    <name evidence="2" type="ORF">H0235_001504</name>
</gene>
<evidence type="ECO:0000256" key="1">
    <source>
        <dbReference type="SAM" id="MobiDB-lite"/>
    </source>
</evidence>
<proteinExistence type="predicted"/>
<reference evidence="2" key="1">
    <citation type="journal article" date="2020" name="G3 (Bethesda)">
        <title>High-Quality Assemblies for Three Invasive Social Wasps from the &lt;i&gt;Vespula&lt;/i&gt; Genus.</title>
        <authorList>
            <person name="Harrop T.W.R."/>
            <person name="Guhlin J."/>
            <person name="McLaughlin G.M."/>
            <person name="Permina E."/>
            <person name="Stockwell P."/>
            <person name="Gilligan J."/>
            <person name="Le Lec M.F."/>
            <person name="Gruber M.A.M."/>
            <person name="Quinn O."/>
            <person name="Lovegrove M."/>
            <person name="Duncan E.J."/>
            <person name="Remnant E.J."/>
            <person name="Van Eeckhoven J."/>
            <person name="Graham B."/>
            <person name="Knapp R.A."/>
            <person name="Langford K.W."/>
            <person name="Kronenberg Z."/>
            <person name="Press M.O."/>
            <person name="Eacker S.M."/>
            <person name="Wilson-Rankin E.E."/>
            <person name="Purcell J."/>
            <person name="Lester P.J."/>
            <person name="Dearden P.K."/>
        </authorList>
    </citation>
    <scope>NUCLEOTIDE SEQUENCE</scope>
    <source>
        <strain evidence="2">Volc-1</strain>
    </source>
</reference>
<organism evidence="2 3">
    <name type="scientific">Vespula pensylvanica</name>
    <name type="common">Western yellow jacket</name>
    <name type="synonym">Wasp</name>
    <dbReference type="NCBI Taxonomy" id="30213"/>
    <lineage>
        <taxon>Eukaryota</taxon>
        <taxon>Metazoa</taxon>
        <taxon>Ecdysozoa</taxon>
        <taxon>Arthropoda</taxon>
        <taxon>Hexapoda</taxon>
        <taxon>Insecta</taxon>
        <taxon>Pterygota</taxon>
        <taxon>Neoptera</taxon>
        <taxon>Endopterygota</taxon>
        <taxon>Hymenoptera</taxon>
        <taxon>Apocrita</taxon>
        <taxon>Aculeata</taxon>
        <taxon>Vespoidea</taxon>
        <taxon>Vespidae</taxon>
        <taxon>Vespinae</taxon>
        <taxon>Vespula</taxon>
    </lineage>
</organism>
<dbReference type="EMBL" id="JACSDY010000001">
    <property type="protein sequence ID" value="KAF7439113.1"/>
    <property type="molecule type" value="Genomic_DNA"/>
</dbReference>
<sequence length="133" mass="14846">MAYSACLRTQPNSSSHTKGPCCYGAAELSQGCDNLCWSRSTSDNIVWVYVSVSAVEISGTMLRNDLHMNASPSSVFRPDALPALHRMRGTNVLSREEKEEEEEEKKEEEEEEEEETSGQLPQSFAELLKSRGE</sequence>
<comment type="caution">
    <text evidence="2">The sequence shown here is derived from an EMBL/GenBank/DDBJ whole genome shotgun (WGS) entry which is preliminary data.</text>
</comment>
<evidence type="ECO:0000313" key="2">
    <source>
        <dbReference type="EMBL" id="KAF7439113.1"/>
    </source>
</evidence>
<dbReference type="AlphaFoldDB" id="A0A834UHD6"/>
<keyword evidence="3" id="KW-1185">Reference proteome</keyword>
<accession>A0A834UHD6</accession>
<protein>
    <submittedName>
        <fullName evidence="2">Uncharacterized protein</fullName>
    </submittedName>
</protein>
<feature type="compositionally biased region" description="Acidic residues" evidence="1">
    <location>
        <begin position="98"/>
        <end position="116"/>
    </location>
</feature>
<name>A0A834UHD6_VESPE</name>